<reference evidence="2 3" key="1">
    <citation type="journal article" date="2014" name="Genome Announc.">
        <title>The Complete Genome Sequence of Pseudomonas putida NBRC 14164T Confirms High Intraspecies Variation.</title>
        <authorList>
            <person name="Ohji S."/>
            <person name="Yamazoe A."/>
            <person name="Hosoyama A."/>
            <person name="Tsuchikane K."/>
            <person name="Ezaki T."/>
            <person name="Fujita N."/>
        </authorList>
    </citation>
    <scope>NUCLEOTIDE SEQUENCE [LARGE SCALE GENOMIC DNA]</scope>
    <source>
        <strain evidence="2 3">NBRC 14164</strain>
    </source>
</reference>
<gene>
    <name evidence="2" type="ORF">PP4_24640</name>
</gene>
<dbReference type="EMBL" id="AP013070">
    <property type="protein sequence ID" value="BAN54317.1"/>
    <property type="molecule type" value="Genomic_DNA"/>
</dbReference>
<keyword evidence="3" id="KW-1185">Reference proteome</keyword>
<sequence>MLRSPPSAATSMDSEAKMDLLANIPSWGDIERNLEQKFSELNQSVDSGLNSAHEAWDGFSRRVSNGANQAYGYLGGQRIDNVRQAMALSYPIIQDNLKRKWSSIGIEQILPVLLQLVKEVSMILGGSVAVGSLAGGVAGAFAFGVGAAPGAVAGAGIGLQVGNLILMGLGLSAIAEYFYQGLPACLSTLQQGMATAWFAEDGLKPAGLDPSGGSTAQAQERVERAARQLARGQEQLVLLLLTAIVTYLTRGQMKAGVMSSMESIAARSARLQAEISNKQLAAWLAKNEQKLLAQPELQVKEPSPISQVEPKSLREFYAKQDPDFVAHDQQLKYAETFAPRGLSNKQINEYLDSPDGELYLQKLRAADPKASDMDIFSRAISQIGSGSNTPKLSIIDSPLVKIVPVGQEASRYSPFFTTMEELQSAAQGSRTLADSLGLPLGSEATKYSIFEMTPLKPTEVFVSKIAPTTEFGGNIDRVGGALQYLTPNRNEWSATKLIGTIDN</sequence>
<evidence type="ECO:0000313" key="2">
    <source>
        <dbReference type="EMBL" id="BAN54317.1"/>
    </source>
</evidence>
<organism evidence="2 3">
    <name type="scientific">Pseudomonas putida NBRC 14164</name>
    <dbReference type="NCBI Taxonomy" id="1211579"/>
    <lineage>
        <taxon>Bacteria</taxon>
        <taxon>Pseudomonadati</taxon>
        <taxon>Pseudomonadota</taxon>
        <taxon>Gammaproteobacteria</taxon>
        <taxon>Pseudomonadales</taxon>
        <taxon>Pseudomonadaceae</taxon>
        <taxon>Pseudomonas</taxon>
    </lineage>
</organism>
<proteinExistence type="predicted"/>
<dbReference type="Proteomes" id="UP000016702">
    <property type="component" value="Chromosome"/>
</dbReference>
<evidence type="ECO:0000313" key="3">
    <source>
        <dbReference type="Proteomes" id="UP000016702"/>
    </source>
</evidence>
<dbReference type="Pfam" id="PF21724">
    <property type="entry name" value="DUF6861"/>
    <property type="match status" value="1"/>
</dbReference>
<name>A0ABN5UL55_PSEPU</name>
<dbReference type="InterPro" id="IPR049195">
    <property type="entry name" value="Tre1-like_N"/>
</dbReference>
<accession>A0ABN5UL55</accession>
<protein>
    <recommendedName>
        <fullName evidence="1">NAD(+)--protein-arginine ADP-ribosyltransferase Tre1-like N-terminal domain-containing protein</fullName>
    </recommendedName>
</protein>
<feature type="domain" description="NAD(+)--protein-arginine ADP-ribosyltransferase Tre1-like N-terminal" evidence="1">
    <location>
        <begin position="82"/>
        <end position="288"/>
    </location>
</feature>
<evidence type="ECO:0000259" key="1">
    <source>
        <dbReference type="Pfam" id="PF21724"/>
    </source>
</evidence>